<gene>
    <name evidence="3" type="ORF">E1B28_003620</name>
</gene>
<keyword evidence="1" id="KW-0175">Coiled coil</keyword>
<dbReference type="OrthoDB" id="2757916at2759"/>
<dbReference type="RefSeq" id="XP_043002577.1">
    <property type="nucleotide sequence ID" value="XM_043160620.1"/>
</dbReference>
<dbReference type="KEGG" id="more:E1B28_003620"/>
<name>A0A9P7RMX9_9AGAR</name>
<reference evidence="3" key="1">
    <citation type="journal article" date="2021" name="Genome Biol. Evol.">
        <title>The assembled and annotated genome of the fairy-ring fungus Marasmius oreades.</title>
        <authorList>
            <person name="Hiltunen M."/>
            <person name="Ament-Velasquez S.L."/>
            <person name="Johannesson H."/>
        </authorList>
    </citation>
    <scope>NUCLEOTIDE SEQUENCE</scope>
    <source>
        <strain evidence="3">03SP1</strain>
    </source>
</reference>
<sequence length="187" mass="20808">MANTESCVLAPFLVEYLEEKEAIKSLRDKYQELTLEFASVKVEFCDLDGMGWQKPRGRSANGEQNLSPRSTSSLDENRTSSFPHAKAVDSGRNKSRSRKKLKGLNVVTSSYKVEKSETEDGADDDFNFIQYTGGTSLFRSGSSSFVNTFETSDPDTPIEDLGNDDLRVKTPRPLPAGRVPVTSYFDK</sequence>
<dbReference type="GeneID" id="66072696"/>
<dbReference type="EMBL" id="CM032191">
    <property type="protein sequence ID" value="KAG7086106.1"/>
    <property type="molecule type" value="Genomic_DNA"/>
</dbReference>
<dbReference type="Proteomes" id="UP001049176">
    <property type="component" value="Chromosome 11"/>
</dbReference>
<dbReference type="AlphaFoldDB" id="A0A9P7RMX9"/>
<feature type="compositionally biased region" description="Acidic residues" evidence="2">
    <location>
        <begin position="152"/>
        <end position="163"/>
    </location>
</feature>
<evidence type="ECO:0000256" key="2">
    <source>
        <dbReference type="SAM" id="MobiDB-lite"/>
    </source>
</evidence>
<feature type="coiled-coil region" evidence="1">
    <location>
        <begin position="13"/>
        <end position="43"/>
    </location>
</feature>
<feature type="region of interest" description="Disordered" evidence="2">
    <location>
        <begin position="149"/>
        <end position="187"/>
    </location>
</feature>
<evidence type="ECO:0000313" key="3">
    <source>
        <dbReference type="EMBL" id="KAG7086106.1"/>
    </source>
</evidence>
<comment type="caution">
    <text evidence="3">The sequence shown here is derived from an EMBL/GenBank/DDBJ whole genome shotgun (WGS) entry which is preliminary data.</text>
</comment>
<evidence type="ECO:0000256" key="1">
    <source>
        <dbReference type="SAM" id="Coils"/>
    </source>
</evidence>
<feature type="region of interest" description="Disordered" evidence="2">
    <location>
        <begin position="53"/>
        <end position="101"/>
    </location>
</feature>
<accession>A0A9P7RMX9</accession>
<evidence type="ECO:0000313" key="4">
    <source>
        <dbReference type="Proteomes" id="UP001049176"/>
    </source>
</evidence>
<proteinExistence type="predicted"/>
<keyword evidence="4" id="KW-1185">Reference proteome</keyword>
<feature type="compositionally biased region" description="Polar residues" evidence="2">
    <location>
        <begin position="61"/>
        <end position="82"/>
    </location>
</feature>
<organism evidence="3 4">
    <name type="scientific">Marasmius oreades</name>
    <name type="common">fairy-ring Marasmius</name>
    <dbReference type="NCBI Taxonomy" id="181124"/>
    <lineage>
        <taxon>Eukaryota</taxon>
        <taxon>Fungi</taxon>
        <taxon>Dikarya</taxon>
        <taxon>Basidiomycota</taxon>
        <taxon>Agaricomycotina</taxon>
        <taxon>Agaricomycetes</taxon>
        <taxon>Agaricomycetidae</taxon>
        <taxon>Agaricales</taxon>
        <taxon>Marasmiineae</taxon>
        <taxon>Marasmiaceae</taxon>
        <taxon>Marasmius</taxon>
    </lineage>
</organism>
<protein>
    <submittedName>
        <fullName evidence="3">Uncharacterized protein</fullName>
    </submittedName>
</protein>